<dbReference type="Proteomes" id="UP000077407">
    <property type="component" value="Unassembled WGS sequence"/>
</dbReference>
<protein>
    <submittedName>
        <fullName evidence="2">Hemolysin XhlA</fullName>
    </submittedName>
</protein>
<dbReference type="InterPro" id="IPR019715">
    <property type="entry name" value="Haemolysin_XhlA"/>
</dbReference>
<reference evidence="2 3" key="1">
    <citation type="journal article" date="2015" name="Biotechnol. Bioeng.">
        <title>Genome sequence and phenotypic characterization of Caulobacter segnis.</title>
        <authorList>
            <person name="Patel S."/>
            <person name="Fletcher B."/>
            <person name="Scott D.C."/>
            <person name="Ely B."/>
        </authorList>
    </citation>
    <scope>NUCLEOTIDE SEQUENCE [LARGE SCALE GENOMIC DNA]</scope>
    <source>
        <strain evidence="2 3">ERI-2</strain>
    </source>
</reference>
<evidence type="ECO:0000256" key="1">
    <source>
        <dbReference type="SAM" id="Phobius"/>
    </source>
</evidence>
<accession>A0A162NB53</accession>
<dbReference type="OrthoDB" id="1707681at2"/>
<keyword evidence="1" id="KW-0812">Transmembrane</keyword>
<evidence type="ECO:0000313" key="2">
    <source>
        <dbReference type="EMBL" id="OAA91279.1"/>
    </source>
</evidence>
<evidence type="ECO:0000313" key="3">
    <source>
        <dbReference type="Proteomes" id="UP000077407"/>
    </source>
</evidence>
<gene>
    <name evidence="2" type="ORF">WY13_00844</name>
</gene>
<keyword evidence="1" id="KW-1133">Transmembrane helix</keyword>
<dbReference type="Pfam" id="PF10779">
    <property type="entry name" value="XhlA"/>
    <property type="match status" value="1"/>
</dbReference>
<dbReference type="AlphaFoldDB" id="A0A162NB53"/>
<comment type="caution">
    <text evidence="2">The sequence shown here is derived from an EMBL/GenBank/DDBJ whole genome shotgun (WGS) entry which is preliminary data.</text>
</comment>
<feature type="transmembrane region" description="Helical" evidence="1">
    <location>
        <begin position="65"/>
        <end position="82"/>
    </location>
</feature>
<dbReference type="EMBL" id="LITT01000007">
    <property type="protein sequence ID" value="OAA91279.1"/>
    <property type="molecule type" value="Genomic_DNA"/>
</dbReference>
<name>A0A162NB53_9CLOT</name>
<dbReference type="RefSeq" id="WP_063554432.1">
    <property type="nucleotide sequence ID" value="NZ_LITT01000007.1"/>
</dbReference>
<proteinExistence type="predicted"/>
<keyword evidence="1" id="KW-0472">Membrane</keyword>
<dbReference type="PATRIC" id="fig|1538.10.peg.1343"/>
<sequence>MSECYDIKLCAEKHKQIDETFDLHERRLNDHADRLKKLEGRGERVDEKLEDLCGRLDNLISTLKWGMGILGASFLGLFIYLLELHLK</sequence>
<organism evidence="2 3">
    <name type="scientific">Clostridium ljungdahlii</name>
    <dbReference type="NCBI Taxonomy" id="1538"/>
    <lineage>
        <taxon>Bacteria</taxon>
        <taxon>Bacillati</taxon>
        <taxon>Bacillota</taxon>
        <taxon>Clostridia</taxon>
        <taxon>Eubacteriales</taxon>
        <taxon>Clostridiaceae</taxon>
        <taxon>Clostridium</taxon>
    </lineage>
</organism>